<feature type="domain" description="CheW-like" evidence="1">
    <location>
        <begin position="6"/>
        <end position="141"/>
    </location>
</feature>
<dbReference type="PROSITE" id="PS50851">
    <property type="entry name" value="CHEW"/>
    <property type="match status" value="1"/>
</dbReference>
<proteinExistence type="predicted"/>
<dbReference type="SUPFAM" id="SSF50341">
    <property type="entry name" value="CheW-like"/>
    <property type="match status" value="1"/>
</dbReference>
<evidence type="ECO:0000313" key="2">
    <source>
        <dbReference type="EMBL" id="MFD1705677.1"/>
    </source>
</evidence>
<protein>
    <submittedName>
        <fullName evidence="2">Chemotaxis protein CheW</fullName>
    </submittedName>
</protein>
<accession>A0ABW4KBX7</accession>
<reference evidence="3" key="1">
    <citation type="journal article" date="2019" name="Int. J. Syst. Evol. Microbiol.">
        <title>The Global Catalogue of Microorganisms (GCM) 10K type strain sequencing project: providing services to taxonomists for standard genome sequencing and annotation.</title>
        <authorList>
            <consortium name="The Broad Institute Genomics Platform"/>
            <consortium name="The Broad Institute Genome Sequencing Center for Infectious Disease"/>
            <person name="Wu L."/>
            <person name="Ma J."/>
        </authorList>
    </citation>
    <scope>NUCLEOTIDE SEQUENCE [LARGE SCALE GENOMIC DNA]</scope>
    <source>
        <strain evidence="3">CGMCC 1.12295</strain>
    </source>
</reference>
<dbReference type="RefSeq" id="WP_380772225.1">
    <property type="nucleotide sequence ID" value="NZ_JBHUEO010000005.1"/>
</dbReference>
<dbReference type="Pfam" id="PF01584">
    <property type="entry name" value="CheW"/>
    <property type="match status" value="1"/>
</dbReference>
<dbReference type="PANTHER" id="PTHR22617">
    <property type="entry name" value="CHEMOTAXIS SENSOR HISTIDINE KINASE-RELATED"/>
    <property type="match status" value="1"/>
</dbReference>
<dbReference type="InterPro" id="IPR002545">
    <property type="entry name" value="CheW-lke_dom"/>
</dbReference>
<dbReference type="Proteomes" id="UP001597301">
    <property type="component" value="Unassembled WGS sequence"/>
</dbReference>
<evidence type="ECO:0000313" key="3">
    <source>
        <dbReference type="Proteomes" id="UP001597301"/>
    </source>
</evidence>
<dbReference type="InterPro" id="IPR039315">
    <property type="entry name" value="CheW"/>
</dbReference>
<dbReference type="Gene3D" id="2.40.50.180">
    <property type="entry name" value="CheA-289, Domain 4"/>
    <property type="match status" value="1"/>
</dbReference>
<dbReference type="EMBL" id="JBHUEO010000005">
    <property type="protein sequence ID" value="MFD1705677.1"/>
    <property type="molecule type" value="Genomic_DNA"/>
</dbReference>
<gene>
    <name evidence="2" type="ORF">ACFSCZ_02805</name>
</gene>
<dbReference type="PANTHER" id="PTHR22617:SF23">
    <property type="entry name" value="CHEMOTAXIS PROTEIN CHEW"/>
    <property type="match status" value="1"/>
</dbReference>
<dbReference type="Gene3D" id="2.30.30.40">
    <property type="entry name" value="SH3 Domains"/>
    <property type="match status" value="1"/>
</dbReference>
<dbReference type="SMART" id="SM00260">
    <property type="entry name" value="CheW"/>
    <property type="match status" value="1"/>
</dbReference>
<sequence length="141" mass="15873">MGQATQEQYVAIGIETEKYAINIHDIEEIIRMQDITKIPNAETHIKGVINLRGRIIPVISLRDRFGLNEEEYTKDTRIVVVKYEDEMVGIIVDNVSQVMQFNDIQPSPDTFGGVQASFFSGIGHAENGLVSILNLDKVLQR</sequence>
<evidence type="ECO:0000259" key="1">
    <source>
        <dbReference type="PROSITE" id="PS50851"/>
    </source>
</evidence>
<organism evidence="2 3">
    <name type="scientific">Siminovitchia sediminis</name>
    <dbReference type="NCBI Taxonomy" id="1274353"/>
    <lineage>
        <taxon>Bacteria</taxon>
        <taxon>Bacillati</taxon>
        <taxon>Bacillota</taxon>
        <taxon>Bacilli</taxon>
        <taxon>Bacillales</taxon>
        <taxon>Bacillaceae</taxon>
        <taxon>Siminovitchia</taxon>
    </lineage>
</organism>
<dbReference type="CDD" id="cd00732">
    <property type="entry name" value="CheW"/>
    <property type="match status" value="1"/>
</dbReference>
<dbReference type="InterPro" id="IPR036061">
    <property type="entry name" value="CheW-like_dom_sf"/>
</dbReference>
<keyword evidence="3" id="KW-1185">Reference proteome</keyword>
<comment type="caution">
    <text evidence="2">The sequence shown here is derived from an EMBL/GenBank/DDBJ whole genome shotgun (WGS) entry which is preliminary data.</text>
</comment>
<name>A0ABW4KBX7_9BACI</name>